<feature type="transmembrane region" description="Helical" evidence="9">
    <location>
        <begin position="20"/>
        <end position="41"/>
    </location>
</feature>
<proteinExistence type="inferred from homology"/>
<keyword evidence="5 9" id="KW-0812">Transmembrane</keyword>
<keyword evidence="3 9" id="KW-0997">Cell inner membrane</keyword>
<dbReference type="Proteomes" id="UP001209755">
    <property type="component" value="Unassembled WGS sequence"/>
</dbReference>
<accession>A0ABT3H9F5</accession>
<evidence type="ECO:0000256" key="3">
    <source>
        <dbReference type="ARBA" id="ARBA00022519"/>
    </source>
</evidence>
<evidence type="ECO:0000256" key="4">
    <source>
        <dbReference type="ARBA" id="ARBA00022618"/>
    </source>
</evidence>
<name>A0ABT3H9F5_9HYPH</name>
<sequence length="279" mass="30971">MIRDRARKTRRTARPDIRPAWLPARAGTFAALAFLAGWGWYGIVLGGHAAEVTDAVSETAGFSIKEVRISGQKEIEERQILSALAIPEKNSLFTYDIASAYSRVSDIPWVEQISIRKLYPATLQVTVKEREPFALWQRGQVLSVIDRDGRVIADTIRPRYAGLPMIVGHGGQKRAADYVELLNRFPTLKPRVNAGVLVAERRWNLVLDNGIEIRLPEKGANAALKELVALDNEHGLLSRDITAVDLRLDDRIVVRLSEGAAEARREFIKKSGLTAGAET</sequence>
<evidence type="ECO:0000256" key="7">
    <source>
        <dbReference type="ARBA" id="ARBA00023136"/>
    </source>
</evidence>
<comment type="function">
    <text evidence="9">Essential cell division protein.</text>
</comment>
<keyword evidence="4 9" id="KW-0132">Cell division</keyword>
<evidence type="ECO:0000256" key="6">
    <source>
        <dbReference type="ARBA" id="ARBA00022989"/>
    </source>
</evidence>
<evidence type="ECO:0000256" key="9">
    <source>
        <dbReference type="HAMAP-Rule" id="MF_00911"/>
    </source>
</evidence>
<dbReference type="Pfam" id="PF03799">
    <property type="entry name" value="FtsQ_DivIB_C"/>
    <property type="match status" value="1"/>
</dbReference>
<dbReference type="InterPro" id="IPR045335">
    <property type="entry name" value="FtsQ_C_sf"/>
</dbReference>
<reference evidence="12" key="1">
    <citation type="submission" date="2023-07" db="EMBL/GenBank/DDBJ databases">
        <title>Genome sequencing of Purple Non-Sulfur Bacteria from various extreme environments.</title>
        <authorList>
            <person name="Mayer M."/>
        </authorList>
    </citation>
    <scope>NUCLEOTIDE SEQUENCE [LARGE SCALE GENOMIC DNA]</scope>
    <source>
        <strain evidence="12">DSM 17935</strain>
    </source>
</reference>
<evidence type="ECO:0000313" key="11">
    <source>
        <dbReference type="EMBL" id="MCW2307030.1"/>
    </source>
</evidence>
<dbReference type="InterPro" id="IPR026579">
    <property type="entry name" value="FtsQ"/>
</dbReference>
<dbReference type="InterPro" id="IPR005548">
    <property type="entry name" value="Cell_div_FtsQ/DivIB_C"/>
</dbReference>
<keyword evidence="7 9" id="KW-0472">Membrane</keyword>
<dbReference type="GO" id="GO:0051301">
    <property type="term" value="P:cell division"/>
    <property type="evidence" value="ECO:0007669"/>
    <property type="project" value="UniProtKB-KW"/>
</dbReference>
<evidence type="ECO:0000256" key="5">
    <source>
        <dbReference type="ARBA" id="ARBA00022692"/>
    </source>
</evidence>
<evidence type="ECO:0000313" key="12">
    <source>
        <dbReference type="Proteomes" id="UP001209755"/>
    </source>
</evidence>
<organism evidence="11 12">
    <name type="scientific">Rhodobium gokarnense</name>
    <dbReference type="NCBI Taxonomy" id="364296"/>
    <lineage>
        <taxon>Bacteria</taxon>
        <taxon>Pseudomonadati</taxon>
        <taxon>Pseudomonadota</taxon>
        <taxon>Alphaproteobacteria</taxon>
        <taxon>Hyphomicrobiales</taxon>
        <taxon>Rhodobiaceae</taxon>
        <taxon>Rhodobium</taxon>
    </lineage>
</organism>
<dbReference type="RefSeq" id="WP_264600683.1">
    <property type="nucleotide sequence ID" value="NZ_JAOQNS010000003.1"/>
</dbReference>
<evidence type="ECO:0000256" key="8">
    <source>
        <dbReference type="ARBA" id="ARBA00023306"/>
    </source>
</evidence>
<dbReference type="Gene3D" id="3.40.50.11690">
    <property type="entry name" value="Cell division protein FtsQ/DivIB"/>
    <property type="match status" value="1"/>
</dbReference>
<keyword evidence="6 9" id="KW-1133">Transmembrane helix</keyword>
<dbReference type="InterPro" id="IPR013685">
    <property type="entry name" value="POTRA_FtsQ_type"/>
</dbReference>
<comment type="subcellular location">
    <subcellularLocation>
        <location evidence="9">Cell inner membrane</location>
        <topology evidence="9">Single-pass type II membrane protein</topology>
    </subcellularLocation>
    <subcellularLocation>
        <location evidence="1">Membrane</location>
    </subcellularLocation>
    <text evidence="9">Localizes to the division septum.</text>
</comment>
<keyword evidence="12" id="KW-1185">Reference proteome</keyword>
<dbReference type="HAMAP" id="MF_00911">
    <property type="entry name" value="FtsQ_subfam"/>
    <property type="match status" value="1"/>
</dbReference>
<dbReference type="PROSITE" id="PS51779">
    <property type="entry name" value="POTRA"/>
    <property type="match status" value="1"/>
</dbReference>
<comment type="similarity">
    <text evidence="9">Belongs to the FtsQ/DivIB family. FtsQ subfamily.</text>
</comment>
<evidence type="ECO:0000256" key="2">
    <source>
        <dbReference type="ARBA" id="ARBA00022475"/>
    </source>
</evidence>
<comment type="caution">
    <text evidence="11">The sequence shown here is derived from an EMBL/GenBank/DDBJ whole genome shotgun (WGS) entry which is preliminary data.</text>
</comment>
<keyword evidence="8 9" id="KW-0131">Cell cycle</keyword>
<dbReference type="PANTHER" id="PTHR35851">
    <property type="entry name" value="CELL DIVISION PROTEIN FTSQ"/>
    <property type="match status" value="1"/>
</dbReference>
<keyword evidence="2 9" id="KW-1003">Cell membrane</keyword>
<dbReference type="Gene3D" id="3.10.20.310">
    <property type="entry name" value="membrane protein fhac"/>
    <property type="match status" value="1"/>
</dbReference>
<evidence type="ECO:0000259" key="10">
    <source>
        <dbReference type="PROSITE" id="PS51779"/>
    </source>
</evidence>
<dbReference type="EMBL" id="JAOQNS010000003">
    <property type="protein sequence ID" value="MCW2307030.1"/>
    <property type="molecule type" value="Genomic_DNA"/>
</dbReference>
<dbReference type="PANTHER" id="PTHR35851:SF1">
    <property type="entry name" value="CELL DIVISION PROTEIN FTSQ"/>
    <property type="match status" value="1"/>
</dbReference>
<evidence type="ECO:0000256" key="1">
    <source>
        <dbReference type="ARBA" id="ARBA00004370"/>
    </source>
</evidence>
<gene>
    <name evidence="9" type="primary">ftsQ</name>
    <name evidence="11" type="ORF">M2319_001352</name>
</gene>
<protein>
    <recommendedName>
        <fullName evidence="9">Cell division protein FtsQ</fullName>
    </recommendedName>
</protein>
<dbReference type="InterPro" id="IPR034746">
    <property type="entry name" value="POTRA"/>
</dbReference>
<dbReference type="Pfam" id="PF08478">
    <property type="entry name" value="POTRA_1"/>
    <property type="match status" value="1"/>
</dbReference>
<feature type="domain" description="POTRA" evidence="10">
    <location>
        <begin position="62"/>
        <end position="130"/>
    </location>
</feature>